<dbReference type="OrthoDB" id="5422863at2759"/>
<organism evidence="1 2">
    <name type="scientific">Botryosphaeria dothidea</name>
    <dbReference type="NCBI Taxonomy" id="55169"/>
    <lineage>
        <taxon>Eukaryota</taxon>
        <taxon>Fungi</taxon>
        <taxon>Dikarya</taxon>
        <taxon>Ascomycota</taxon>
        <taxon>Pezizomycotina</taxon>
        <taxon>Dothideomycetes</taxon>
        <taxon>Dothideomycetes incertae sedis</taxon>
        <taxon>Botryosphaeriales</taxon>
        <taxon>Botryosphaeriaceae</taxon>
        <taxon>Botryosphaeria</taxon>
    </lineage>
</organism>
<sequence>MATTQPRGVHLVGSVCLPSTEDVFRKTVELLPGRLRRIPDGETQSRQQFTFFQCGVFSAAPQILREYDATMNTVPVDPVPSDEEVERVVKSLPELHTGYDEIAIESYQLFSKLRQDGIIPHGVKFQVSLPTPLNVIVLIAEPYQAAVEPLYEAALLRDLRNIERAIPAEDLSIQWDVASEFAMLEGVLWPHFKPWFSPVRSHVDQELERLVNAVSPQVETGIHLCYGDLGHRHFFEPKDMGLLVDVANTLQNNAQRPITWIHMPVPKDRDDAEYFAPLKKLDLGSIELYLGVVHAGDEEGTRRRIAIASQVVNDFSVATECGMGRTPAENFSSIMSISAAVSSPLSASENGSMNGSANGSMKK</sequence>
<comment type="caution">
    <text evidence="1">The sequence shown here is derived from an EMBL/GenBank/DDBJ whole genome shotgun (WGS) entry which is preliminary data.</text>
</comment>
<dbReference type="InterPro" id="IPR038071">
    <property type="entry name" value="UROD/MetE-like_sf"/>
</dbReference>
<gene>
    <name evidence="1" type="ORF">GTA08_BOTSDO03599</name>
</gene>
<name>A0A8H4N7E5_9PEZI</name>
<dbReference type="AlphaFoldDB" id="A0A8H4N7E5"/>
<proteinExistence type="predicted"/>
<evidence type="ECO:0000313" key="2">
    <source>
        <dbReference type="Proteomes" id="UP000572817"/>
    </source>
</evidence>
<evidence type="ECO:0000313" key="1">
    <source>
        <dbReference type="EMBL" id="KAF4308621.1"/>
    </source>
</evidence>
<reference evidence="1" key="1">
    <citation type="submission" date="2020-04" db="EMBL/GenBank/DDBJ databases">
        <title>Genome Assembly and Annotation of Botryosphaeria dothidea sdau 11-99, a Latent Pathogen of Apple Fruit Ring Rot in China.</title>
        <authorList>
            <person name="Yu C."/>
            <person name="Diao Y."/>
            <person name="Lu Q."/>
            <person name="Zhao J."/>
            <person name="Cui S."/>
            <person name="Peng C."/>
            <person name="He B."/>
            <person name="Liu H."/>
        </authorList>
    </citation>
    <scope>NUCLEOTIDE SEQUENCE [LARGE SCALE GENOMIC DNA]</scope>
    <source>
        <strain evidence="1">Sdau11-99</strain>
    </source>
</reference>
<dbReference type="Gene3D" id="3.20.20.210">
    <property type="match status" value="1"/>
</dbReference>
<accession>A0A8H4N7E5</accession>
<dbReference type="EMBL" id="WWBZ02000022">
    <property type="protein sequence ID" value="KAF4308621.1"/>
    <property type="molecule type" value="Genomic_DNA"/>
</dbReference>
<keyword evidence="2" id="KW-1185">Reference proteome</keyword>
<dbReference type="SUPFAM" id="SSF51726">
    <property type="entry name" value="UROD/MetE-like"/>
    <property type="match status" value="1"/>
</dbReference>
<protein>
    <submittedName>
        <fullName evidence="1">Uncharacterized protein</fullName>
    </submittedName>
</protein>
<dbReference type="Proteomes" id="UP000572817">
    <property type="component" value="Unassembled WGS sequence"/>
</dbReference>